<sequence>MLAIDQYLKLSRYILGICSILLGIAGIGFIIFMPPLWFALPLFGYLIFLNFKQPKRILDRFDLIQICVLLIILFPHEYFAIINLVFLVFILYKIYKKQFIRCNPMLGFCIVFMITKDVIALSILILLCLFSALFDMRLNHKISSTSQPE</sequence>
<feature type="transmembrane region" description="Helical" evidence="1">
    <location>
        <begin position="12"/>
        <end position="30"/>
    </location>
</feature>
<feature type="transmembrane region" description="Helical" evidence="1">
    <location>
        <begin position="63"/>
        <end position="92"/>
    </location>
</feature>
<dbReference type="AlphaFoldDB" id="A0A4R1XQA7"/>
<reference evidence="2 3" key="1">
    <citation type="submission" date="2019-03" db="EMBL/GenBank/DDBJ databases">
        <title>Genomic analyses of the natural microbiome of Caenorhabditis elegans.</title>
        <authorList>
            <person name="Samuel B."/>
        </authorList>
    </citation>
    <scope>NUCLEOTIDE SEQUENCE [LARGE SCALE GENOMIC DNA]</scope>
    <source>
        <strain evidence="2 3">JUb89</strain>
    </source>
</reference>
<proteinExistence type="predicted"/>
<keyword evidence="1" id="KW-0472">Membrane</keyword>
<evidence type="ECO:0000313" key="3">
    <source>
        <dbReference type="Proteomes" id="UP000294963"/>
    </source>
</evidence>
<protein>
    <submittedName>
        <fullName evidence="2">Uncharacterized protein</fullName>
    </submittedName>
</protein>
<organism evidence="2 3">
    <name type="scientific">Acinetobacter calcoaceticus</name>
    <dbReference type="NCBI Taxonomy" id="471"/>
    <lineage>
        <taxon>Bacteria</taxon>
        <taxon>Pseudomonadati</taxon>
        <taxon>Pseudomonadota</taxon>
        <taxon>Gammaproteobacteria</taxon>
        <taxon>Moraxellales</taxon>
        <taxon>Moraxellaceae</taxon>
        <taxon>Acinetobacter</taxon>
        <taxon>Acinetobacter calcoaceticus/baumannii complex</taxon>
    </lineage>
</organism>
<dbReference type="EMBL" id="SLVJ01000013">
    <property type="protein sequence ID" value="TCM66414.1"/>
    <property type="molecule type" value="Genomic_DNA"/>
</dbReference>
<dbReference type="Proteomes" id="UP000294963">
    <property type="component" value="Unassembled WGS sequence"/>
</dbReference>
<accession>A0A4R1XQA7</accession>
<feature type="transmembrane region" description="Helical" evidence="1">
    <location>
        <begin position="104"/>
        <end position="134"/>
    </location>
</feature>
<keyword evidence="3" id="KW-1185">Reference proteome</keyword>
<gene>
    <name evidence="2" type="ORF">EC844_11314</name>
</gene>
<name>A0A4R1XQA7_ACICA</name>
<keyword evidence="1" id="KW-0812">Transmembrane</keyword>
<evidence type="ECO:0000313" key="2">
    <source>
        <dbReference type="EMBL" id="TCM66414.1"/>
    </source>
</evidence>
<comment type="caution">
    <text evidence="2">The sequence shown here is derived from an EMBL/GenBank/DDBJ whole genome shotgun (WGS) entry which is preliminary data.</text>
</comment>
<keyword evidence="1" id="KW-1133">Transmembrane helix</keyword>
<evidence type="ECO:0000256" key="1">
    <source>
        <dbReference type="SAM" id="Phobius"/>
    </source>
</evidence>